<evidence type="ECO:0000256" key="1">
    <source>
        <dbReference type="ARBA" id="ARBA00004651"/>
    </source>
</evidence>
<feature type="transmembrane region" description="Helical" evidence="6">
    <location>
        <begin position="263"/>
        <end position="283"/>
    </location>
</feature>
<feature type="transmembrane region" description="Helical" evidence="6">
    <location>
        <begin position="328"/>
        <end position="348"/>
    </location>
</feature>
<dbReference type="InterPro" id="IPR050189">
    <property type="entry name" value="MFS_Efflux_Transporters"/>
</dbReference>
<evidence type="ECO:0000259" key="7">
    <source>
        <dbReference type="PROSITE" id="PS50850"/>
    </source>
</evidence>
<protein>
    <submittedName>
        <fullName evidence="8">Purine efflux pump PbuE</fullName>
    </submittedName>
</protein>
<dbReference type="InterPro" id="IPR020846">
    <property type="entry name" value="MFS_dom"/>
</dbReference>
<dbReference type="Gene3D" id="1.20.1250.20">
    <property type="entry name" value="MFS general substrate transporter like domains"/>
    <property type="match status" value="2"/>
</dbReference>
<feature type="transmembrane region" description="Helical" evidence="6">
    <location>
        <begin position="40"/>
        <end position="62"/>
    </location>
</feature>
<dbReference type="GO" id="GO:0022857">
    <property type="term" value="F:transmembrane transporter activity"/>
    <property type="evidence" value="ECO:0007669"/>
    <property type="project" value="InterPro"/>
</dbReference>
<feature type="transmembrane region" description="Helical" evidence="6">
    <location>
        <begin position="100"/>
        <end position="121"/>
    </location>
</feature>
<dbReference type="PANTHER" id="PTHR43124">
    <property type="entry name" value="PURINE EFFLUX PUMP PBUE"/>
    <property type="match status" value="1"/>
</dbReference>
<feature type="transmembrane region" description="Helical" evidence="6">
    <location>
        <begin position="354"/>
        <end position="376"/>
    </location>
</feature>
<dbReference type="EMBL" id="LR131273">
    <property type="protein sequence ID" value="VDR38949.1"/>
    <property type="molecule type" value="Genomic_DNA"/>
</dbReference>
<organism evidence="8 9">
    <name type="scientific">Tsukamurella paurometabola</name>
    <name type="common">Corynebacterium paurometabolum</name>
    <dbReference type="NCBI Taxonomy" id="2061"/>
    <lineage>
        <taxon>Bacteria</taxon>
        <taxon>Bacillati</taxon>
        <taxon>Actinomycetota</taxon>
        <taxon>Actinomycetes</taxon>
        <taxon>Mycobacteriales</taxon>
        <taxon>Tsukamurellaceae</taxon>
        <taxon>Tsukamurella</taxon>
    </lineage>
</organism>
<dbReference type="AlphaFoldDB" id="A0A3P8K0A7"/>
<proteinExistence type="predicted"/>
<dbReference type="SUPFAM" id="SSF103473">
    <property type="entry name" value="MFS general substrate transporter"/>
    <property type="match status" value="1"/>
</dbReference>
<accession>A0A3P8K0A7</accession>
<evidence type="ECO:0000256" key="5">
    <source>
        <dbReference type="ARBA" id="ARBA00023136"/>
    </source>
</evidence>
<evidence type="ECO:0000313" key="8">
    <source>
        <dbReference type="EMBL" id="VDR38949.1"/>
    </source>
</evidence>
<evidence type="ECO:0000256" key="6">
    <source>
        <dbReference type="SAM" id="Phobius"/>
    </source>
</evidence>
<feature type="domain" description="Major facilitator superfamily (MFS) profile" evidence="7">
    <location>
        <begin position="4"/>
        <end position="383"/>
    </location>
</feature>
<dbReference type="InterPro" id="IPR036259">
    <property type="entry name" value="MFS_trans_sf"/>
</dbReference>
<dbReference type="GO" id="GO:0005886">
    <property type="term" value="C:plasma membrane"/>
    <property type="evidence" value="ECO:0007669"/>
    <property type="project" value="UniProtKB-SubCell"/>
</dbReference>
<feature type="transmembrane region" description="Helical" evidence="6">
    <location>
        <begin position="69"/>
        <end position="94"/>
    </location>
</feature>
<name>A0A3P8K0A7_TSUPA</name>
<feature type="transmembrane region" description="Helical" evidence="6">
    <location>
        <begin position="232"/>
        <end position="256"/>
    </location>
</feature>
<evidence type="ECO:0000313" key="9">
    <source>
        <dbReference type="Proteomes" id="UP000271626"/>
    </source>
</evidence>
<dbReference type="Pfam" id="PF07690">
    <property type="entry name" value="MFS_1"/>
    <property type="match status" value="1"/>
</dbReference>
<dbReference type="RefSeq" id="WP_227966729.1">
    <property type="nucleotide sequence ID" value="NZ_CP085954.1"/>
</dbReference>
<sequence length="401" mass="38817">MPRLVLFLALAVFAMGTSEFMLAGVLPTLAADLAVSPSAAGSLVSAFAVGMVVGAPAMAALARRWPPRAALLGFLALFAAAHIVGAAATALPFLLGTRVVAAFANAGFLAVAFTVAAAAVGPERRARALSVLLAGTTVAMVAGVPAGAVVGAAAGWRILFWAIAALCVPPFLAILTAGPGAAGAGDPRPALRAELVALCGGRTATLLVLTALVNAGTFGALTYLAVPVAEVLSAAWVPLVLMLFGAGACLGVALVGRIGDARAWTLLALGGPLLAGAWAALATGSGSPVILLAVVPLASAFAFAVGGSLIALAIGAAAHDAPTMAGSYATAALNVGAAAGPVGAGVALDHVGGFMGPAGFAAVVVVVAIPGAVIVGRAIGCARRSRGCADPAPIRSVALEE</sequence>
<reference evidence="8 9" key="1">
    <citation type="submission" date="2018-12" db="EMBL/GenBank/DDBJ databases">
        <authorList>
            <consortium name="Pathogen Informatics"/>
        </authorList>
    </citation>
    <scope>NUCLEOTIDE SEQUENCE [LARGE SCALE GENOMIC DNA]</scope>
    <source>
        <strain evidence="8 9">NCTC10741</strain>
    </source>
</reference>
<evidence type="ECO:0000256" key="4">
    <source>
        <dbReference type="ARBA" id="ARBA00022989"/>
    </source>
</evidence>
<feature type="transmembrane region" description="Helical" evidence="6">
    <location>
        <begin position="158"/>
        <end position="182"/>
    </location>
</feature>
<dbReference type="InterPro" id="IPR011701">
    <property type="entry name" value="MFS"/>
</dbReference>
<feature type="transmembrane region" description="Helical" evidence="6">
    <location>
        <begin position="289"/>
        <end position="316"/>
    </location>
</feature>
<dbReference type="PANTHER" id="PTHR43124:SF3">
    <property type="entry name" value="CHLORAMPHENICOL EFFLUX PUMP RV0191"/>
    <property type="match status" value="1"/>
</dbReference>
<dbReference type="PROSITE" id="PS50850">
    <property type="entry name" value="MFS"/>
    <property type="match status" value="1"/>
</dbReference>
<gene>
    <name evidence="8" type="primary">pbuE_2</name>
    <name evidence="8" type="ORF">NCTC10741_02082</name>
</gene>
<keyword evidence="4 6" id="KW-1133">Transmembrane helix</keyword>
<feature type="transmembrane region" description="Helical" evidence="6">
    <location>
        <begin position="128"/>
        <end position="152"/>
    </location>
</feature>
<evidence type="ECO:0000256" key="2">
    <source>
        <dbReference type="ARBA" id="ARBA00022475"/>
    </source>
</evidence>
<feature type="transmembrane region" description="Helical" evidence="6">
    <location>
        <begin position="203"/>
        <end position="226"/>
    </location>
</feature>
<comment type="subcellular location">
    <subcellularLocation>
        <location evidence="1">Cell membrane</location>
        <topology evidence="1">Multi-pass membrane protein</topology>
    </subcellularLocation>
</comment>
<keyword evidence="2" id="KW-1003">Cell membrane</keyword>
<evidence type="ECO:0000256" key="3">
    <source>
        <dbReference type="ARBA" id="ARBA00022692"/>
    </source>
</evidence>
<keyword evidence="5 6" id="KW-0472">Membrane</keyword>
<dbReference type="Proteomes" id="UP000271626">
    <property type="component" value="Chromosome"/>
</dbReference>
<keyword evidence="3 6" id="KW-0812">Transmembrane</keyword>